<accession>A0AA40CQL6</accession>
<keyword evidence="8" id="KW-1185">Reference proteome</keyword>
<dbReference type="PANTHER" id="PTHR15263">
    <property type="entry name" value="I-KAPPA-B-LIKE PROTEIN IKBL"/>
    <property type="match status" value="1"/>
</dbReference>
<dbReference type="Proteomes" id="UP001174936">
    <property type="component" value="Unassembled WGS sequence"/>
</dbReference>
<evidence type="ECO:0000313" key="7">
    <source>
        <dbReference type="EMBL" id="KAK0645998.1"/>
    </source>
</evidence>
<comment type="caution">
    <text evidence="7">The sequence shown here is derived from an EMBL/GenBank/DDBJ whole genome shotgun (WGS) entry which is preliminary data.</text>
</comment>
<dbReference type="AlphaFoldDB" id="A0AA40CQL6"/>
<feature type="compositionally biased region" description="Basic and acidic residues" evidence="6">
    <location>
        <begin position="70"/>
        <end position="98"/>
    </location>
</feature>
<feature type="region of interest" description="Disordered" evidence="6">
    <location>
        <begin position="225"/>
        <end position="245"/>
    </location>
</feature>
<dbReference type="PANTHER" id="PTHR15263:SF1">
    <property type="entry name" value="NF-KAPPA-B INHIBITOR-LIKE PROTEIN 1"/>
    <property type="match status" value="1"/>
</dbReference>
<evidence type="ECO:0000313" key="8">
    <source>
        <dbReference type="Proteomes" id="UP001174936"/>
    </source>
</evidence>
<evidence type="ECO:0000256" key="3">
    <source>
        <dbReference type="ARBA" id="ARBA00022737"/>
    </source>
</evidence>
<dbReference type="GO" id="GO:0043124">
    <property type="term" value="P:negative regulation of canonical NF-kappaB signal transduction"/>
    <property type="evidence" value="ECO:0007669"/>
    <property type="project" value="InterPro"/>
</dbReference>
<feature type="compositionally biased region" description="Basic residues" evidence="6">
    <location>
        <begin position="1"/>
        <end position="12"/>
    </location>
</feature>
<name>A0AA40CQL6_9PEZI</name>
<keyword evidence="3" id="KW-0677">Repeat</keyword>
<feature type="region of interest" description="Disordered" evidence="6">
    <location>
        <begin position="1"/>
        <end position="158"/>
    </location>
</feature>
<organism evidence="7 8">
    <name type="scientific">Cercophora newfieldiana</name>
    <dbReference type="NCBI Taxonomy" id="92897"/>
    <lineage>
        <taxon>Eukaryota</taxon>
        <taxon>Fungi</taxon>
        <taxon>Dikarya</taxon>
        <taxon>Ascomycota</taxon>
        <taxon>Pezizomycotina</taxon>
        <taxon>Sordariomycetes</taxon>
        <taxon>Sordariomycetidae</taxon>
        <taxon>Sordariales</taxon>
        <taxon>Lasiosphaeriaceae</taxon>
        <taxon>Cercophora</taxon>
    </lineage>
</organism>
<feature type="compositionally biased region" description="Low complexity" evidence="6">
    <location>
        <begin position="47"/>
        <end position="65"/>
    </location>
</feature>
<evidence type="ECO:0000256" key="1">
    <source>
        <dbReference type="ARBA" id="ARBA00004123"/>
    </source>
</evidence>
<dbReference type="InterPro" id="IPR038753">
    <property type="entry name" value="NFKBIL1"/>
</dbReference>
<comment type="subcellular location">
    <subcellularLocation>
        <location evidence="1">Nucleus</location>
    </subcellularLocation>
</comment>
<proteinExistence type="predicted"/>
<feature type="compositionally biased region" description="Basic residues" evidence="6">
    <location>
        <begin position="127"/>
        <end position="137"/>
    </location>
</feature>
<gene>
    <name evidence="7" type="ORF">B0T16DRAFT_412388</name>
</gene>
<evidence type="ECO:0000256" key="6">
    <source>
        <dbReference type="SAM" id="MobiDB-lite"/>
    </source>
</evidence>
<evidence type="ECO:0000256" key="4">
    <source>
        <dbReference type="ARBA" id="ARBA00023043"/>
    </source>
</evidence>
<sequence>MASPRSPKRRRVLSSLNPPENDDGIETDSHSREPSHRDDSPIPPNESTPDPSAASASASASAPRASKFRFKSERSRSSRHDHDRSTHDKEPTSRPDKTTRHRSPTSDSHHHHRRRRRHHSPSDPSRPRKHHHRHRTRFPSPSTAAPNPFAPGPLDPDAAFRESLFDAMADDEGAAYWESVYGQPIHVYASERSRPGGELEGMNDEEYATYVRQKMWEKTHAGLVEEREKRKKAREEKERRDEEAERVRVEVERSLRRGEERRRKRGWRGRWEGYRKRWEEWDGQGVDGIPWPVGDVQEEIGEVRGFFVNGLELEELGEKEFAARLKEERVRWHPDKMQQRLGGKVDADVMRDVTAIFQVVDALWNDTRKNTAS</sequence>
<dbReference type="GO" id="GO:0005634">
    <property type="term" value="C:nucleus"/>
    <property type="evidence" value="ECO:0007669"/>
    <property type="project" value="UniProtKB-SubCell"/>
</dbReference>
<dbReference type="EMBL" id="JAULSV010000004">
    <property type="protein sequence ID" value="KAK0645998.1"/>
    <property type="molecule type" value="Genomic_DNA"/>
</dbReference>
<keyword evidence="2" id="KW-0597">Phosphoprotein</keyword>
<reference evidence="7" key="1">
    <citation type="submission" date="2023-06" db="EMBL/GenBank/DDBJ databases">
        <title>Genome-scale phylogeny and comparative genomics of the fungal order Sordariales.</title>
        <authorList>
            <consortium name="Lawrence Berkeley National Laboratory"/>
            <person name="Hensen N."/>
            <person name="Bonometti L."/>
            <person name="Westerberg I."/>
            <person name="Brannstrom I.O."/>
            <person name="Guillou S."/>
            <person name="Cros-Aarteil S."/>
            <person name="Calhoun S."/>
            <person name="Haridas S."/>
            <person name="Kuo A."/>
            <person name="Mondo S."/>
            <person name="Pangilinan J."/>
            <person name="Riley R."/>
            <person name="Labutti K."/>
            <person name="Andreopoulos B."/>
            <person name="Lipzen A."/>
            <person name="Chen C."/>
            <person name="Yanf M."/>
            <person name="Daum C."/>
            <person name="Ng V."/>
            <person name="Clum A."/>
            <person name="Steindorff A."/>
            <person name="Ohm R."/>
            <person name="Martin F."/>
            <person name="Silar P."/>
            <person name="Natvig D."/>
            <person name="Lalanne C."/>
            <person name="Gautier V."/>
            <person name="Ament-Velasquez S.L."/>
            <person name="Kruys A."/>
            <person name="Hutchinson M.I."/>
            <person name="Powell A.J."/>
            <person name="Barry K."/>
            <person name="Miller A.N."/>
            <person name="Grigoriev I.V."/>
            <person name="Debuchy R."/>
            <person name="Gladieux P."/>
            <person name="Thoren M.H."/>
            <person name="Johannesson H."/>
        </authorList>
    </citation>
    <scope>NUCLEOTIDE SEQUENCE</scope>
    <source>
        <strain evidence="7">SMH2532-1</strain>
    </source>
</reference>
<feature type="compositionally biased region" description="Basic residues" evidence="6">
    <location>
        <begin position="99"/>
        <end position="119"/>
    </location>
</feature>
<keyword evidence="4" id="KW-0040">ANK repeat</keyword>
<evidence type="ECO:0000256" key="5">
    <source>
        <dbReference type="ARBA" id="ARBA00023242"/>
    </source>
</evidence>
<evidence type="ECO:0008006" key="9">
    <source>
        <dbReference type="Google" id="ProtNLM"/>
    </source>
</evidence>
<feature type="compositionally biased region" description="Basic and acidic residues" evidence="6">
    <location>
        <begin position="27"/>
        <end position="40"/>
    </location>
</feature>
<protein>
    <recommendedName>
        <fullName evidence="9">J domain-containing protein</fullName>
    </recommendedName>
</protein>
<evidence type="ECO:0000256" key="2">
    <source>
        <dbReference type="ARBA" id="ARBA00022553"/>
    </source>
</evidence>
<keyword evidence="5" id="KW-0539">Nucleus</keyword>